<keyword evidence="2" id="KW-1185">Reference proteome</keyword>
<dbReference type="NCBIfam" id="TIGR02841">
    <property type="entry name" value="spore_YyaC"/>
    <property type="match status" value="1"/>
</dbReference>
<evidence type="ECO:0000313" key="2">
    <source>
        <dbReference type="Proteomes" id="UP000551878"/>
    </source>
</evidence>
<organism evidence="1 2">
    <name type="scientific">Texcoconibacillus texcoconensis</name>
    <dbReference type="NCBI Taxonomy" id="1095777"/>
    <lineage>
        <taxon>Bacteria</taxon>
        <taxon>Bacillati</taxon>
        <taxon>Bacillota</taxon>
        <taxon>Bacilli</taxon>
        <taxon>Bacillales</taxon>
        <taxon>Bacillaceae</taxon>
        <taxon>Texcoconibacillus</taxon>
    </lineage>
</organism>
<proteinExistence type="predicted"/>
<name>A0A840QTU7_9BACI</name>
<comment type="caution">
    <text evidence="1">The sequence shown here is derived from an EMBL/GenBank/DDBJ whole genome shotgun (WGS) entry which is preliminary data.</text>
</comment>
<gene>
    <name evidence="1" type="ORF">HNQ41_002988</name>
</gene>
<dbReference type="AlphaFoldDB" id="A0A840QTU7"/>
<sequence>MMFPKELFKRDRENTFRIAADSELSDSKIAKQMINLFPETTGKDIVIVCIGSDRATGDCFGPIIGSKLKQRLNEPFFVYGTLNEPVHAVNLQETLTYIANEHPDAFVIGIDACLGISSNVGTITLAQGPVYPGAAMKKDLPAVGDIHLTGIVNVGGYMEMMVLQNTRLSIVMDMAHVVSSAFSIVEIKLKHLSLQKGG</sequence>
<dbReference type="Pfam" id="PF06866">
    <property type="entry name" value="DUF1256"/>
    <property type="match status" value="1"/>
</dbReference>
<dbReference type="InterPro" id="IPR023430">
    <property type="entry name" value="Pept_HybD-like_dom_sf"/>
</dbReference>
<dbReference type="SUPFAM" id="SSF53163">
    <property type="entry name" value="HybD-like"/>
    <property type="match status" value="1"/>
</dbReference>
<evidence type="ECO:0000313" key="1">
    <source>
        <dbReference type="EMBL" id="MBB5174770.1"/>
    </source>
</evidence>
<dbReference type="EMBL" id="JACHHB010000016">
    <property type="protein sequence ID" value="MBB5174770.1"/>
    <property type="molecule type" value="Genomic_DNA"/>
</dbReference>
<reference evidence="1 2" key="1">
    <citation type="submission" date="2020-08" db="EMBL/GenBank/DDBJ databases">
        <title>Genomic Encyclopedia of Type Strains, Phase IV (KMG-IV): sequencing the most valuable type-strain genomes for metagenomic binning, comparative biology and taxonomic classification.</title>
        <authorList>
            <person name="Goeker M."/>
        </authorList>
    </citation>
    <scope>NUCLEOTIDE SEQUENCE [LARGE SCALE GENOMIC DNA]</scope>
    <source>
        <strain evidence="1 2">DSM 24696</strain>
    </source>
</reference>
<accession>A0A840QTU7</accession>
<dbReference type="Proteomes" id="UP000551878">
    <property type="component" value="Unassembled WGS sequence"/>
</dbReference>
<dbReference type="InterPro" id="IPR009665">
    <property type="entry name" value="YyaC"/>
</dbReference>
<protein>
    <submittedName>
        <fullName evidence="1">Putative sporulation protein YyaC</fullName>
    </submittedName>
</protein>